<dbReference type="EMBL" id="JBHUGF010000010">
    <property type="protein sequence ID" value="MFD1990024.1"/>
    <property type="molecule type" value="Genomic_DNA"/>
</dbReference>
<evidence type="ECO:0000313" key="6">
    <source>
        <dbReference type="EMBL" id="MFD1990024.1"/>
    </source>
</evidence>
<dbReference type="PROSITE" id="PS50975">
    <property type="entry name" value="ATP_GRASP"/>
    <property type="match status" value="1"/>
</dbReference>
<dbReference type="Pfam" id="PF18603">
    <property type="entry name" value="LAL_C2"/>
    <property type="match status" value="1"/>
</dbReference>
<keyword evidence="2 4" id="KW-0547">Nucleotide-binding</keyword>
<evidence type="ECO:0000259" key="5">
    <source>
        <dbReference type="PROSITE" id="PS50975"/>
    </source>
</evidence>
<dbReference type="InterPro" id="IPR011761">
    <property type="entry name" value="ATP-grasp"/>
</dbReference>
<dbReference type="PANTHER" id="PTHR43585">
    <property type="entry name" value="FUMIPYRROLE BIOSYNTHESIS PROTEIN C"/>
    <property type="match status" value="1"/>
</dbReference>
<organism evidence="6 7">
    <name type="scientific">Paenibacillus nicotianae</name>
    <dbReference type="NCBI Taxonomy" id="1526551"/>
    <lineage>
        <taxon>Bacteria</taxon>
        <taxon>Bacillati</taxon>
        <taxon>Bacillota</taxon>
        <taxon>Bacilli</taxon>
        <taxon>Bacillales</taxon>
        <taxon>Paenibacillaceae</taxon>
        <taxon>Paenibacillus</taxon>
    </lineage>
</organism>
<comment type="caution">
    <text evidence="6">The sequence shown here is derived from an EMBL/GenBank/DDBJ whole genome shotgun (WGS) entry which is preliminary data.</text>
</comment>
<dbReference type="InterPro" id="IPR052032">
    <property type="entry name" value="ATP-dep_AA_Ligase"/>
</dbReference>
<dbReference type="Gene3D" id="3.30.470.20">
    <property type="entry name" value="ATP-grasp fold, B domain"/>
    <property type="match status" value="1"/>
</dbReference>
<keyword evidence="1" id="KW-0436">Ligase</keyword>
<accession>A0ABW4USR5</accession>
<evidence type="ECO:0000256" key="4">
    <source>
        <dbReference type="PROSITE-ProRule" id="PRU00409"/>
    </source>
</evidence>
<dbReference type="RefSeq" id="WP_204823735.1">
    <property type="nucleotide sequence ID" value="NZ_JBHUGF010000010.1"/>
</dbReference>
<evidence type="ECO:0000313" key="7">
    <source>
        <dbReference type="Proteomes" id="UP001597403"/>
    </source>
</evidence>
<feature type="domain" description="ATP-grasp" evidence="5">
    <location>
        <begin position="115"/>
        <end position="314"/>
    </location>
</feature>
<evidence type="ECO:0000256" key="2">
    <source>
        <dbReference type="ARBA" id="ARBA00022741"/>
    </source>
</evidence>
<reference evidence="7" key="1">
    <citation type="journal article" date="2019" name="Int. J. Syst. Evol. Microbiol.">
        <title>The Global Catalogue of Microorganisms (GCM) 10K type strain sequencing project: providing services to taxonomists for standard genome sequencing and annotation.</title>
        <authorList>
            <consortium name="The Broad Institute Genomics Platform"/>
            <consortium name="The Broad Institute Genome Sequencing Center for Infectious Disease"/>
            <person name="Wu L."/>
            <person name="Ma J."/>
        </authorList>
    </citation>
    <scope>NUCLEOTIDE SEQUENCE [LARGE SCALE GENOMIC DNA]</scope>
    <source>
        <strain evidence="7">CGMCC 1.15067</strain>
    </source>
</reference>
<evidence type="ECO:0000256" key="3">
    <source>
        <dbReference type="ARBA" id="ARBA00022840"/>
    </source>
</evidence>
<dbReference type="InterPro" id="IPR040570">
    <property type="entry name" value="LAL_C2"/>
</dbReference>
<dbReference type="Pfam" id="PF13535">
    <property type="entry name" value="ATP-grasp_4"/>
    <property type="match status" value="1"/>
</dbReference>
<keyword evidence="3 4" id="KW-0067">ATP-binding</keyword>
<dbReference type="PANTHER" id="PTHR43585:SF2">
    <property type="entry name" value="ATP-GRASP ENZYME FSQD"/>
    <property type="match status" value="1"/>
</dbReference>
<gene>
    <name evidence="6" type="ORF">ACFSGI_08640</name>
</gene>
<keyword evidence="7" id="KW-1185">Reference proteome</keyword>
<proteinExistence type="predicted"/>
<sequence>MSNFILFIESNTTGTGMLALSKTEAWGYTPILYTNNPDRYIGLAETGYTVHRCDTNNLLTLRETIEQTVDHKQICGITTTSEFYLEQVSELAAYYKLPGNSILAVQQARNKAATRRALHLVGINQPLYYIVENIEQLQSVVEEIGLPCIVKPVDDSGSNDVLLCDTFAIVEKQAKKIWNVTTNIRGQQKSSQILVEQYMQGPEYSVESLTWQGKTNILGITQKSLTGLPFFVESGHVFPAQLLPEQYEHIQQTVLRALHAIDFQSGAAHTEVKLTSTGCAIIEINGRLAGGMIPELIRLSTGVDLLEQQMYCALDGPKIKIIKPHSVAEIRFIMADRAGRVKQIDGVEQAKQLEGIHQVQINTKLDQYVQSPENAYHRLGYVIGYGDTAEQVSTFLDNALQIIRITIDEKVQEEVF</sequence>
<evidence type="ECO:0000256" key="1">
    <source>
        <dbReference type="ARBA" id="ARBA00022598"/>
    </source>
</evidence>
<dbReference type="SUPFAM" id="SSF56059">
    <property type="entry name" value="Glutathione synthetase ATP-binding domain-like"/>
    <property type="match status" value="1"/>
</dbReference>
<dbReference type="Proteomes" id="UP001597403">
    <property type="component" value="Unassembled WGS sequence"/>
</dbReference>
<name>A0ABW4USR5_9BACL</name>
<protein>
    <submittedName>
        <fullName evidence="6">ATP-grasp domain-containing protein</fullName>
    </submittedName>
</protein>